<dbReference type="InterPro" id="IPR053924">
    <property type="entry name" value="RecX_HTH_2nd"/>
</dbReference>
<dbReference type="PANTHER" id="PTHR33602">
    <property type="entry name" value="REGULATORY PROTEIN RECX FAMILY PROTEIN"/>
    <property type="match status" value="1"/>
</dbReference>
<keyword evidence="4 5" id="KW-0963">Cytoplasm</keyword>
<comment type="function">
    <text evidence="5">Modulates RecA activity.</text>
</comment>
<dbReference type="InterPro" id="IPR053926">
    <property type="entry name" value="RecX_HTH_1st"/>
</dbReference>
<accession>A0A432Z3F1</accession>
<evidence type="ECO:0000256" key="4">
    <source>
        <dbReference type="ARBA" id="ARBA00022490"/>
    </source>
</evidence>
<proteinExistence type="inferred from homology"/>
<dbReference type="HAMAP" id="MF_01114">
    <property type="entry name" value="RecX"/>
    <property type="match status" value="1"/>
</dbReference>
<name>A0A432Z3F1_9GAMM</name>
<feature type="domain" description="RecX second three-helical" evidence="6">
    <location>
        <begin position="61"/>
        <end position="101"/>
    </location>
</feature>
<dbReference type="GO" id="GO:0006282">
    <property type="term" value="P:regulation of DNA repair"/>
    <property type="evidence" value="ECO:0007669"/>
    <property type="project" value="UniProtKB-UniRule"/>
</dbReference>
<dbReference type="EMBL" id="PIQE01000002">
    <property type="protein sequence ID" value="RUO72414.1"/>
    <property type="molecule type" value="Genomic_DNA"/>
</dbReference>
<protein>
    <recommendedName>
        <fullName evidence="3 5">Regulatory protein RecX</fullName>
    </recommendedName>
</protein>
<comment type="caution">
    <text evidence="9">The sequence shown here is derived from an EMBL/GenBank/DDBJ whole genome shotgun (WGS) entry which is preliminary data.</text>
</comment>
<dbReference type="InterPro" id="IPR053925">
    <property type="entry name" value="RecX_HTH_3rd"/>
</dbReference>
<dbReference type="AlphaFoldDB" id="A0A432Z3F1"/>
<comment type="similarity">
    <text evidence="2 5">Belongs to the RecX family.</text>
</comment>
<dbReference type="GO" id="GO:0005737">
    <property type="term" value="C:cytoplasm"/>
    <property type="evidence" value="ECO:0007669"/>
    <property type="project" value="UniProtKB-SubCell"/>
</dbReference>
<dbReference type="STRING" id="1122124.GCA_000423165_01633"/>
<dbReference type="RefSeq" id="WP_051206880.1">
    <property type="nucleotide sequence ID" value="NZ_PIQE01000002.1"/>
</dbReference>
<evidence type="ECO:0000256" key="3">
    <source>
        <dbReference type="ARBA" id="ARBA00018111"/>
    </source>
</evidence>
<sequence>MVAEEATSEELRVQAEESLLRLLGRREHSQFELRQKLRQRGFPNDIIQALLVKAETNGWQSDERYTEIWLRQQLATGNGPLKIKAKAASKGIGSELLDHALMQAEPDWVAIGFEQLCKRFGAAPAAQKSEREKRMRYLQGRGFNFDHVKQILAQQNASDDAHSY</sequence>
<dbReference type="Pfam" id="PF21981">
    <property type="entry name" value="RecX_HTH3"/>
    <property type="match status" value="1"/>
</dbReference>
<dbReference type="InterPro" id="IPR003783">
    <property type="entry name" value="Regulatory_RecX"/>
</dbReference>
<feature type="domain" description="RecX third three-helical" evidence="7">
    <location>
        <begin position="114"/>
        <end position="152"/>
    </location>
</feature>
<evidence type="ECO:0000313" key="10">
    <source>
        <dbReference type="Proteomes" id="UP000287022"/>
    </source>
</evidence>
<evidence type="ECO:0000259" key="8">
    <source>
        <dbReference type="Pfam" id="PF21982"/>
    </source>
</evidence>
<dbReference type="Pfam" id="PF21982">
    <property type="entry name" value="RecX_HTH1"/>
    <property type="match status" value="1"/>
</dbReference>
<evidence type="ECO:0000256" key="5">
    <source>
        <dbReference type="HAMAP-Rule" id="MF_01114"/>
    </source>
</evidence>
<keyword evidence="10" id="KW-1185">Reference proteome</keyword>
<evidence type="ECO:0000313" key="9">
    <source>
        <dbReference type="EMBL" id="RUO72414.1"/>
    </source>
</evidence>
<gene>
    <name evidence="5" type="primary">recX</name>
    <name evidence="9" type="ORF">CWI80_07580</name>
</gene>
<dbReference type="InterPro" id="IPR036388">
    <property type="entry name" value="WH-like_DNA-bd_sf"/>
</dbReference>
<dbReference type="Gene3D" id="1.10.10.10">
    <property type="entry name" value="Winged helix-like DNA-binding domain superfamily/Winged helix DNA-binding domain"/>
    <property type="match status" value="3"/>
</dbReference>
<evidence type="ECO:0000259" key="6">
    <source>
        <dbReference type="Pfam" id="PF02631"/>
    </source>
</evidence>
<dbReference type="Proteomes" id="UP000287022">
    <property type="component" value="Unassembled WGS sequence"/>
</dbReference>
<evidence type="ECO:0000256" key="2">
    <source>
        <dbReference type="ARBA" id="ARBA00009695"/>
    </source>
</evidence>
<evidence type="ECO:0000256" key="1">
    <source>
        <dbReference type="ARBA" id="ARBA00004496"/>
    </source>
</evidence>
<feature type="domain" description="RecX first three-helical" evidence="8">
    <location>
        <begin position="18"/>
        <end position="51"/>
    </location>
</feature>
<comment type="subcellular location">
    <subcellularLocation>
        <location evidence="1 5">Cytoplasm</location>
    </subcellularLocation>
</comment>
<dbReference type="Pfam" id="PF02631">
    <property type="entry name" value="RecX_HTH2"/>
    <property type="match status" value="1"/>
</dbReference>
<evidence type="ECO:0000259" key="7">
    <source>
        <dbReference type="Pfam" id="PF21981"/>
    </source>
</evidence>
<organism evidence="9 10">
    <name type="scientific">Pseudidiomarina sediminum</name>
    <dbReference type="NCBI Taxonomy" id="431675"/>
    <lineage>
        <taxon>Bacteria</taxon>
        <taxon>Pseudomonadati</taxon>
        <taxon>Pseudomonadota</taxon>
        <taxon>Gammaproteobacteria</taxon>
        <taxon>Alteromonadales</taxon>
        <taxon>Idiomarinaceae</taxon>
        <taxon>Pseudidiomarina</taxon>
    </lineage>
</organism>
<dbReference type="PANTHER" id="PTHR33602:SF1">
    <property type="entry name" value="REGULATORY PROTEIN RECX FAMILY PROTEIN"/>
    <property type="match status" value="1"/>
</dbReference>
<reference evidence="10" key="1">
    <citation type="journal article" date="2018" name="Front. Microbiol.">
        <title>Genome-Based Analysis Reveals the Taxonomy and Diversity of the Family Idiomarinaceae.</title>
        <authorList>
            <person name="Liu Y."/>
            <person name="Lai Q."/>
            <person name="Shao Z."/>
        </authorList>
    </citation>
    <scope>NUCLEOTIDE SEQUENCE [LARGE SCALE GENOMIC DNA]</scope>
    <source>
        <strain evidence="10">c121</strain>
    </source>
</reference>